<feature type="domain" description="ATPase AAA-3" evidence="5">
    <location>
        <begin position="65"/>
        <end position="194"/>
    </location>
</feature>
<gene>
    <name evidence="7" type="ORF">HNR13_002665</name>
</gene>
<dbReference type="AlphaFoldDB" id="A0A853CVD4"/>
<comment type="caution">
    <text evidence="7">The sequence shown here is derived from an EMBL/GenBank/DDBJ whole genome shotgun (WGS) entry which is preliminary data.</text>
</comment>
<dbReference type="FunFam" id="3.40.50.300:FF:000640">
    <property type="entry name" value="MoxR family ATPase"/>
    <property type="match status" value="1"/>
</dbReference>
<keyword evidence="1" id="KW-0547">Nucleotide-binding</keyword>
<dbReference type="Pfam" id="PF07726">
    <property type="entry name" value="AAA_3"/>
    <property type="match status" value="1"/>
</dbReference>
<reference evidence="7 8" key="1">
    <citation type="submission" date="2020-07" db="EMBL/GenBank/DDBJ databases">
        <title>Sequencing the genomes of 1000 actinobacteria strains.</title>
        <authorList>
            <person name="Klenk H.-P."/>
        </authorList>
    </citation>
    <scope>NUCLEOTIDE SEQUENCE [LARGE SCALE GENOMIC DNA]</scope>
    <source>
        <strain evidence="7 8">DSM 15165</strain>
    </source>
</reference>
<dbReference type="InterPro" id="IPR041628">
    <property type="entry name" value="ChlI/MoxR_AAA_lid"/>
</dbReference>
<evidence type="ECO:0000313" key="7">
    <source>
        <dbReference type="EMBL" id="NYJ24378.1"/>
    </source>
</evidence>
<dbReference type="RefSeq" id="WP_246312762.1">
    <property type="nucleotide sequence ID" value="NZ_BAABEH010000001.1"/>
</dbReference>
<feature type="region of interest" description="Disordered" evidence="4">
    <location>
        <begin position="1"/>
        <end position="25"/>
    </location>
</feature>
<dbReference type="PIRSF" id="PIRSF002849">
    <property type="entry name" value="AAA_ATPase_chaperone_MoxR_prd"/>
    <property type="match status" value="1"/>
</dbReference>
<evidence type="ECO:0000256" key="4">
    <source>
        <dbReference type="SAM" id="MobiDB-lite"/>
    </source>
</evidence>
<organism evidence="7 8">
    <name type="scientific">Leifsonia shinshuensis</name>
    <dbReference type="NCBI Taxonomy" id="150026"/>
    <lineage>
        <taxon>Bacteria</taxon>
        <taxon>Bacillati</taxon>
        <taxon>Actinomycetota</taxon>
        <taxon>Actinomycetes</taxon>
        <taxon>Micrococcales</taxon>
        <taxon>Microbacteriaceae</taxon>
        <taxon>Leifsonia</taxon>
    </lineage>
</organism>
<dbReference type="GO" id="GO:0016887">
    <property type="term" value="F:ATP hydrolysis activity"/>
    <property type="evidence" value="ECO:0007669"/>
    <property type="project" value="InterPro"/>
</dbReference>
<keyword evidence="2" id="KW-0067">ATP-binding</keyword>
<evidence type="ECO:0000259" key="5">
    <source>
        <dbReference type="Pfam" id="PF07726"/>
    </source>
</evidence>
<comment type="similarity">
    <text evidence="3">Belongs to the MoxR family.</text>
</comment>
<dbReference type="Gene3D" id="3.40.50.300">
    <property type="entry name" value="P-loop containing nucleotide triphosphate hydrolases"/>
    <property type="match status" value="1"/>
</dbReference>
<evidence type="ECO:0000256" key="2">
    <source>
        <dbReference type="ARBA" id="ARBA00022840"/>
    </source>
</evidence>
<feature type="compositionally biased region" description="Polar residues" evidence="4">
    <location>
        <begin position="1"/>
        <end position="13"/>
    </location>
</feature>
<dbReference type="EC" id="3.6.3.-" evidence="7"/>
<sequence>MNSYATRQPTESSVAPEEVGLPAPGMDLDELRGAAEQITANVESVIDGKHDAVQTALVVLLAEGHLLIEDVPGVGKTMLAKSLAKSVDCSVSRIQFTPDLLPSDVTGVSVYNQAERRFEFKPGAVFANIVIGDEINRASPKTQSALLECMEERQVTVDGSTYPLAAPFIVVATQNPVEMEGTYALPEAQRDRFMARIAMGYPDEDSELAMLTTRDTSSPLSRIGPVVTSDELRSMMTTARAVFASTPVKQYAVDLVRATREDRDLRLGGSPRATLQLVRAAKAMAALDGRDFVLPDDIDALAVPVLGHRLLPTSRALGHHHESAPVIADIVRRIVAATPVPVGSGAIGGAANDTPASGRGRAVSGAVRTGGE</sequence>
<proteinExistence type="inferred from homology"/>
<dbReference type="Gene3D" id="1.10.8.80">
    <property type="entry name" value="Magnesium chelatase subunit I, C-Terminal domain"/>
    <property type="match status" value="1"/>
</dbReference>
<dbReference type="InterPro" id="IPR027417">
    <property type="entry name" value="P-loop_NTPase"/>
</dbReference>
<keyword evidence="7" id="KW-0378">Hydrolase</keyword>
<dbReference type="SUPFAM" id="SSF52540">
    <property type="entry name" value="P-loop containing nucleoside triphosphate hydrolases"/>
    <property type="match status" value="1"/>
</dbReference>
<dbReference type="GO" id="GO:0005524">
    <property type="term" value="F:ATP binding"/>
    <property type="evidence" value="ECO:0007669"/>
    <property type="project" value="UniProtKB-KW"/>
</dbReference>
<dbReference type="Pfam" id="PF17863">
    <property type="entry name" value="AAA_lid_2"/>
    <property type="match status" value="1"/>
</dbReference>
<dbReference type="Proteomes" id="UP000578352">
    <property type="component" value="Unassembled WGS sequence"/>
</dbReference>
<feature type="region of interest" description="Disordered" evidence="4">
    <location>
        <begin position="346"/>
        <end position="372"/>
    </location>
</feature>
<dbReference type="CDD" id="cd00009">
    <property type="entry name" value="AAA"/>
    <property type="match status" value="1"/>
</dbReference>
<dbReference type="PANTHER" id="PTHR42759">
    <property type="entry name" value="MOXR FAMILY PROTEIN"/>
    <property type="match status" value="1"/>
</dbReference>
<dbReference type="InterPro" id="IPR011703">
    <property type="entry name" value="ATPase_AAA-3"/>
</dbReference>
<feature type="domain" description="ChlI/MoxR AAA lid" evidence="6">
    <location>
        <begin position="257"/>
        <end position="315"/>
    </location>
</feature>
<evidence type="ECO:0000256" key="3">
    <source>
        <dbReference type="ARBA" id="ARBA00061607"/>
    </source>
</evidence>
<evidence type="ECO:0000259" key="6">
    <source>
        <dbReference type="Pfam" id="PF17863"/>
    </source>
</evidence>
<evidence type="ECO:0000313" key="8">
    <source>
        <dbReference type="Proteomes" id="UP000578352"/>
    </source>
</evidence>
<evidence type="ECO:0000256" key="1">
    <source>
        <dbReference type="ARBA" id="ARBA00022741"/>
    </source>
</evidence>
<accession>A0A853CVD4</accession>
<dbReference type="PANTHER" id="PTHR42759:SF5">
    <property type="entry name" value="METHANOL DEHYDROGENASE REGULATOR"/>
    <property type="match status" value="1"/>
</dbReference>
<dbReference type="EMBL" id="JACCFL010000001">
    <property type="protein sequence ID" value="NYJ24378.1"/>
    <property type="molecule type" value="Genomic_DNA"/>
</dbReference>
<name>A0A853CVD4_9MICO</name>
<protein>
    <submittedName>
        <fullName evidence="7">MoxR-like ATPase</fullName>
        <ecNumber evidence="7">3.6.3.-</ecNumber>
    </submittedName>
</protein>
<dbReference type="InterPro" id="IPR050764">
    <property type="entry name" value="CbbQ/NirQ/NorQ/GpvN"/>
</dbReference>